<protein>
    <submittedName>
        <fullName evidence="1">Uncharacterized protein</fullName>
    </submittedName>
</protein>
<accession>A0AA42N431</accession>
<dbReference type="RefSeq" id="WP_280055362.1">
    <property type="nucleotide sequence ID" value="NZ_JAOBYN010000029.1"/>
</dbReference>
<gene>
    <name evidence="1" type="ORF">N5C05_20695</name>
</gene>
<sequence>MATIKHYKVVAALPAVLEPDAIYLVRVGAGYEQFVTNGSGTVVAYPLNMPRALPFWSSDGTREDIPLTTNGELPFWLSDGTPANITVVTSG</sequence>
<evidence type="ECO:0000313" key="1">
    <source>
        <dbReference type="EMBL" id="MDH1057168.1"/>
    </source>
</evidence>
<comment type="caution">
    <text evidence="1">The sequence shown here is derived from an EMBL/GenBank/DDBJ whole genome shotgun (WGS) entry which is preliminary data.</text>
</comment>
<dbReference type="AlphaFoldDB" id="A0AA42N431"/>
<evidence type="ECO:0000313" key="2">
    <source>
        <dbReference type="Proteomes" id="UP001158730"/>
    </source>
</evidence>
<name>A0AA42N431_AQUAC</name>
<proteinExistence type="predicted"/>
<dbReference type="Proteomes" id="UP001158730">
    <property type="component" value="Unassembled WGS sequence"/>
</dbReference>
<reference evidence="1" key="1">
    <citation type="submission" date="2022-09" db="EMBL/GenBank/DDBJ databases">
        <title>Intensive care unit water sources are persistently colonized with multi-drug resistant bacteria and are the site of extensive horizontal gene transfer of antibiotic resistance genes.</title>
        <authorList>
            <person name="Diorio-Toth L."/>
        </authorList>
    </citation>
    <scope>NUCLEOTIDE SEQUENCE</scope>
    <source>
        <strain evidence="1">GD03990</strain>
    </source>
</reference>
<organism evidence="1 2">
    <name type="scientific">Aquipseudomonas alcaligenes</name>
    <name type="common">Pseudomonas alcaligenes</name>
    <dbReference type="NCBI Taxonomy" id="43263"/>
    <lineage>
        <taxon>Bacteria</taxon>
        <taxon>Pseudomonadati</taxon>
        <taxon>Pseudomonadota</taxon>
        <taxon>Gammaproteobacteria</taxon>
        <taxon>Pseudomonadales</taxon>
        <taxon>Pseudomonadaceae</taxon>
        <taxon>Aquipseudomonas</taxon>
    </lineage>
</organism>
<dbReference type="EMBL" id="JAOBYN010000029">
    <property type="protein sequence ID" value="MDH1057168.1"/>
    <property type="molecule type" value="Genomic_DNA"/>
</dbReference>